<name>A0A6N4TFH0_9FIRM</name>
<dbReference type="Proteomes" id="UP000464754">
    <property type="component" value="Chromosome"/>
</dbReference>
<dbReference type="RefSeq" id="WP_157964932.1">
    <property type="nucleotide sequence ID" value="NZ_AP019695.1"/>
</dbReference>
<reference evidence="2" key="1">
    <citation type="submission" date="2019-05" db="EMBL/GenBank/DDBJ databases">
        <title>Complete genome sequencing of Absiella argi strain JCM 30884.</title>
        <authorList>
            <person name="Sakamoto M."/>
            <person name="Murakami T."/>
            <person name="Mori H."/>
        </authorList>
    </citation>
    <scope>NUCLEOTIDE SEQUENCE [LARGE SCALE GENOMIC DNA]</scope>
    <source>
        <strain evidence="2">JCM 30884</strain>
    </source>
</reference>
<dbReference type="KEGG" id="aarg:Aargi30884_07990"/>
<dbReference type="EMBL" id="AP019695">
    <property type="protein sequence ID" value="BBK21896.1"/>
    <property type="molecule type" value="Genomic_DNA"/>
</dbReference>
<sequence>MGIIWISLLFLVGFLTLFLFASCKVSSRADEEANYLEEYGEDLYKEDDL</sequence>
<gene>
    <name evidence="1" type="ORF">Aargi30884_07990</name>
</gene>
<proteinExistence type="predicted"/>
<keyword evidence="2" id="KW-1185">Reference proteome</keyword>
<protein>
    <submittedName>
        <fullName evidence="1">Uncharacterized protein</fullName>
    </submittedName>
</protein>
<accession>A0A6N4TFH0</accession>
<organism evidence="1 2">
    <name type="scientific">Amedibacterium intestinale</name>
    <dbReference type="NCBI Taxonomy" id="2583452"/>
    <lineage>
        <taxon>Bacteria</taxon>
        <taxon>Bacillati</taxon>
        <taxon>Bacillota</taxon>
        <taxon>Erysipelotrichia</taxon>
        <taxon>Erysipelotrichales</taxon>
        <taxon>Erysipelotrichaceae</taxon>
        <taxon>Amedibacterium</taxon>
    </lineage>
</organism>
<evidence type="ECO:0000313" key="2">
    <source>
        <dbReference type="Proteomes" id="UP000464754"/>
    </source>
</evidence>
<evidence type="ECO:0000313" key="1">
    <source>
        <dbReference type="EMBL" id="BBK21896.1"/>
    </source>
</evidence>
<dbReference type="AlphaFoldDB" id="A0A6N4TFH0"/>